<dbReference type="Proteomes" id="UP000030763">
    <property type="component" value="Unassembled WGS sequence"/>
</dbReference>
<dbReference type="Gene3D" id="3.30.565.10">
    <property type="entry name" value="Histidine kinase-like ATPase, C-terminal domain"/>
    <property type="match status" value="1"/>
</dbReference>
<organism evidence="3 4">
    <name type="scientific">Eimeria maxima</name>
    <name type="common">Coccidian parasite</name>
    <dbReference type="NCBI Taxonomy" id="5804"/>
    <lineage>
        <taxon>Eukaryota</taxon>
        <taxon>Sar</taxon>
        <taxon>Alveolata</taxon>
        <taxon>Apicomplexa</taxon>
        <taxon>Conoidasida</taxon>
        <taxon>Coccidia</taxon>
        <taxon>Eucoccidiorida</taxon>
        <taxon>Eimeriorina</taxon>
        <taxon>Eimeriidae</taxon>
        <taxon>Eimeria</taxon>
    </lineage>
</organism>
<reference evidence="3" key="1">
    <citation type="submission" date="2013-10" db="EMBL/GenBank/DDBJ databases">
        <title>Genomic analysis of the causative agents of coccidiosis in chickens.</title>
        <authorList>
            <person name="Reid A.J."/>
            <person name="Blake D."/>
            <person name="Billington K."/>
            <person name="Browne H."/>
            <person name="Dunn M."/>
            <person name="Hung S."/>
            <person name="Kawahara F."/>
            <person name="Miranda-Saavedra D."/>
            <person name="Mourier T."/>
            <person name="Nagra H."/>
            <person name="Otto T.D."/>
            <person name="Rawlings N."/>
            <person name="Sanchez A."/>
            <person name="Sanders M."/>
            <person name="Subramaniam C."/>
            <person name="Tay Y."/>
            <person name="Dear P."/>
            <person name="Doerig C."/>
            <person name="Gruber A."/>
            <person name="Parkinson J."/>
            <person name="Shirley M."/>
            <person name="Wan K.L."/>
            <person name="Berriman M."/>
            <person name="Tomley F."/>
            <person name="Pain A."/>
        </authorList>
    </citation>
    <scope>NUCLEOTIDE SEQUENCE [LARGE SCALE GENOMIC DNA]</scope>
    <source>
        <strain evidence="3">Weybridge</strain>
    </source>
</reference>
<dbReference type="GeneID" id="25334239"/>
<evidence type="ECO:0000256" key="1">
    <source>
        <dbReference type="SAM" id="MobiDB-lite"/>
    </source>
</evidence>
<name>U6M1C2_EIMMA</name>
<accession>U6M1C2</accession>
<dbReference type="InterPro" id="IPR036890">
    <property type="entry name" value="HATPase_C_sf"/>
</dbReference>
<protein>
    <submittedName>
        <fullName evidence="3">High-affinity cGMP-specific 3',5'-cyclic phosphodiesterase 9A, putative</fullName>
    </submittedName>
</protein>
<feature type="compositionally biased region" description="Acidic residues" evidence="1">
    <location>
        <begin position="745"/>
        <end position="759"/>
    </location>
</feature>
<dbReference type="EMBL" id="HG718853">
    <property type="protein sequence ID" value="CDJ56239.1"/>
    <property type="molecule type" value="Genomic_DNA"/>
</dbReference>
<dbReference type="VEuPathDB" id="ToxoDB:EMWEY_00002530"/>
<gene>
    <name evidence="3" type="ORF">EMWEY_00002530</name>
</gene>
<feature type="region of interest" description="Disordered" evidence="1">
    <location>
        <begin position="1"/>
        <end position="32"/>
    </location>
</feature>
<feature type="transmembrane region" description="Helical" evidence="2">
    <location>
        <begin position="295"/>
        <end position="323"/>
    </location>
</feature>
<keyword evidence="2" id="KW-1133">Transmembrane helix</keyword>
<evidence type="ECO:0000256" key="2">
    <source>
        <dbReference type="SAM" id="Phobius"/>
    </source>
</evidence>
<feature type="transmembrane region" description="Helical" evidence="2">
    <location>
        <begin position="77"/>
        <end position="100"/>
    </location>
</feature>
<evidence type="ECO:0000313" key="4">
    <source>
        <dbReference type="Proteomes" id="UP000030763"/>
    </source>
</evidence>
<feature type="compositionally biased region" description="Low complexity" evidence="1">
    <location>
        <begin position="681"/>
        <end position="690"/>
    </location>
</feature>
<sequence length="867" mass="96161">MGFGDGEGAARRTLGMREEESGPPGDWGEGAKSFATDTAGKPAFALKTAHQERTYAMFREHDGLIGADSFQISAFHAGLFVLLAVVLATYANVFVSFALFKNQVSVAQDEVYAELLGMRNITVTLHRLQMLSQNTLDYEARSLYTPSMLVPAYHRRVVSAVFHINTRLIMGLEYIRSYDQDIRTATSCITHTQDPKQQRLSNCAIEQLAANLHSISPKHEEALLQALLKTKLPLAETLDSKMLELYPSSWVAVTEPAQFIHRLTTQGAFKEILLLSNEYVDKLQQILRDLHAKDIWMPTIITTAVFGGAALCLLIIFAIVIGIKSQRIYEASSVCQSAVFSSGKSIQSKMKDLSVFFVAYLESLLLPQVRGFGGLAALLLGSNRLTGYQHKLLKLQEKAAIDILTTAINLIIYIETEVLVKNEEGSSVDLRAAVERSIELFRPKAAANKIPISCTFANGCPSMALIDQDKLSTTLTRTLAYVIDHSVEKGMGIDVYVNANTSSQRQSKEAKDPSGLQMYDVRFEDDPDCPVLAVFLGDSVKSSANPSDRNSRALSPREVFAKLLLHAAENNKGVKFAFVSSGSRHQTSSDTAETRISRVPTTPSKSIRASTLVQQVIYRQLELPLKTSDVIDVIVLAMQERMQQKEERARAKSKLKVSYMMDVQKDSDDYSESFSEEDLPQQQQQQQEQQQQERLRSPSVKGPSGRNRSTLGGNLAQETPKGRGSRVTQAFPQANIKLDAPSNEESSDSESESESVELNDLEDEYMDKAFCARDTIPESLRGDVNAVVDIINETGLCRPAHELVDALLERVRERPLSASRRLASLVDVSLELEEYYREMPGQRLIEKELQEARSNSAGEIDSEQAKP</sequence>
<dbReference type="OrthoDB" id="329362at2759"/>
<dbReference type="AlphaFoldDB" id="U6M1C2"/>
<dbReference type="RefSeq" id="XP_013332889.1">
    <property type="nucleotide sequence ID" value="XM_013477435.1"/>
</dbReference>
<evidence type="ECO:0000313" key="3">
    <source>
        <dbReference type="EMBL" id="CDJ56239.1"/>
    </source>
</evidence>
<reference evidence="3" key="2">
    <citation type="submission" date="2013-10" db="EMBL/GenBank/DDBJ databases">
        <authorList>
            <person name="Aslett M."/>
        </authorList>
    </citation>
    <scope>NUCLEOTIDE SEQUENCE [LARGE SCALE GENOMIC DNA]</scope>
    <source>
        <strain evidence="3">Weybridge</strain>
    </source>
</reference>
<feature type="region of interest" description="Disordered" evidence="1">
    <location>
        <begin position="666"/>
        <end position="759"/>
    </location>
</feature>
<feature type="compositionally biased region" description="Acidic residues" evidence="1">
    <location>
        <begin position="669"/>
        <end position="679"/>
    </location>
</feature>
<keyword evidence="2" id="KW-0812">Transmembrane</keyword>
<proteinExistence type="predicted"/>
<keyword evidence="2" id="KW-0472">Membrane</keyword>
<keyword evidence="4" id="KW-1185">Reference proteome</keyword>